<dbReference type="Proteomes" id="UP000189796">
    <property type="component" value="Chromosome I"/>
</dbReference>
<dbReference type="GO" id="GO:0019748">
    <property type="term" value="P:secondary metabolic process"/>
    <property type="evidence" value="ECO:0007669"/>
    <property type="project" value="TreeGrafter"/>
</dbReference>
<proteinExistence type="predicted"/>
<dbReference type="SUPFAM" id="SSF51556">
    <property type="entry name" value="Metallo-dependent hydrolases"/>
    <property type="match status" value="1"/>
</dbReference>
<dbReference type="InterPro" id="IPR006680">
    <property type="entry name" value="Amidohydro-rel"/>
</dbReference>
<dbReference type="EMBL" id="LT670817">
    <property type="protein sequence ID" value="SHG18462.1"/>
    <property type="molecule type" value="Genomic_DNA"/>
</dbReference>
<feature type="compositionally biased region" description="Basic and acidic residues" evidence="2">
    <location>
        <begin position="63"/>
        <end position="78"/>
    </location>
</feature>
<organism evidence="4 5">
    <name type="scientific">Bradyrhizobium erythrophlei</name>
    <dbReference type="NCBI Taxonomy" id="1437360"/>
    <lineage>
        <taxon>Bacteria</taxon>
        <taxon>Pseudomonadati</taxon>
        <taxon>Pseudomonadota</taxon>
        <taxon>Alphaproteobacteria</taxon>
        <taxon>Hyphomicrobiales</taxon>
        <taxon>Nitrobacteraceae</taxon>
        <taxon>Bradyrhizobium</taxon>
    </lineage>
</organism>
<dbReference type="Gene3D" id="3.20.20.140">
    <property type="entry name" value="Metal-dependent hydrolases"/>
    <property type="match status" value="1"/>
</dbReference>
<feature type="region of interest" description="Disordered" evidence="2">
    <location>
        <begin position="56"/>
        <end position="78"/>
    </location>
</feature>
<evidence type="ECO:0000313" key="5">
    <source>
        <dbReference type="Proteomes" id="UP000189796"/>
    </source>
</evidence>
<evidence type="ECO:0000313" key="4">
    <source>
        <dbReference type="EMBL" id="SHG18462.1"/>
    </source>
</evidence>
<dbReference type="GO" id="GO:0016831">
    <property type="term" value="F:carboxy-lyase activity"/>
    <property type="evidence" value="ECO:0007669"/>
    <property type="project" value="InterPro"/>
</dbReference>
<accession>A0A1M5HRH4</accession>
<dbReference type="Pfam" id="PF04909">
    <property type="entry name" value="Amidohydro_2"/>
    <property type="match status" value="1"/>
</dbReference>
<protein>
    <submittedName>
        <fullName evidence="4">Aminocarboxymuconate-semialdehyde decarboxylase</fullName>
    </submittedName>
</protein>
<evidence type="ECO:0000259" key="3">
    <source>
        <dbReference type="Pfam" id="PF04909"/>
    </source>
</evidence>
<dbReference type="InterPro" id="IPR032466">
    <property type="entry name" value="Metal_Hydrolase"/>
</dbReference>
<dbReference type="GO" id="GO:0016787">
    <property type="term" value="F:hydrolase activity"/>
    <property type="evidence" value="ECO:0007669"/>
    <property type="project" value="InterPro"/>
</dbReference>
<dbReference type="PANTHER" id="PTHR21240">
    <property type="entry name" value="2-AMINO-3-CARBOXYLMUCONATE-6-SEMIALDEHYDE DECARBOXYLASE"/>
    <property type="match status" value="1"/>
</dbReference>
<dbReference type="AlphaFoldDB" id="A0A1M5HRH4"/>
<name>A0A1M5HRH4_9BRAD</name>
<dbReference type="OrthoDB" id="149172at2"/>
<dbReference type="PANTHER" id="PTHR21240:SF28">
    <property type="entry name" value="ISO-OROTATE DECARBOXYLASE (EUROFUNG)"/>
    <property type="match status" value="1"/>
</dbReference>
<reference evidence="4 5" key="1">
    <citation type="submission" date="2016-11" db="EMBL/GenBank/DDBJ databases">
        <authorList>
            <person name="Jaros S."/>
            <person name="Januszkiewicz K."/>
            <person name="Wedrychowicz H."/>
        </authorList>
    </citation>
    <scope>NUCLEOTIDE SEQUENCE [LARGE SCALE GENOMIC DNA]</scope>
    <source>
        <strain evidence="4 5">GAS138</strain>
    </source>
</reference>
<sequence>MPTCCSNASVCSEQSCQRRPVGSGRRTELSKVSRMPIIDMHTHTISKRVEPLIAGQYDPMDNPYRRDMSPESRATDAEQGKLLPRLMLDVAARREVMQRMGVDFQVIAPAPAQQHYWAAEELQVALSRVQNEDVAALVAEDPGHFAGMGTLPMRFPARAIEEAVHAVETLGLRGFQIDTRVENLELSNAAFDPLYARLAKLRVPLFVHPLGFSHGQRLGEFFMVNSVGQPIEEAIAISHFILGGVLDRHPELDLVIAHGGGFYPFYAGRMDHAWKVRPEVKRLAAEAPSSYLKRLWFDTCVFRTDLTEALVAMVGTERLMLGSDFPFDMGDDDPVGLVNRARLSEADREKITFGNASRLFKISKVGA</sequence>
<gene>
    <name evidence="4" type="ORF">SAMN05443248_0598</name>
</gene>
<keyword evidence="1" id="KW-0456">Lyase</keyword>
<dbReference type="InterPro" id="IPR032465">
    <property type="entry name" value="ACMSD"/>
</dbReference>
<dbReference type="GO" id="GO:0005737">
    <property type="term" value="C:cytoplasm"/>
    <property type="evidence" value="ECO:0007669"/>
    <property type="project" value="TreeGrafter"/>
</dbReference>
<evidence type="ECO:0000256" key="2">
    <source>
        <dbReference type="SAM" id="MobiDB-lite"/>
    </source>
</evidence>
<evidence type="ECO:0000256" key="1">
    <source>
        <dbReference type="ARBA" id="ARBA00023239"/>
    </source>
</evidence>
<feature type="domain" description="Amidohydrolase-related" evidence="3">
    <location>
        <begin position="38"/>
        <end position="361"/>
    </location>
</feature>